<name>A0A1E7KZ83_9ACTN</name>
<dbReference type="Proteomes" id="UP000176005">
    <property type="component" value="Unassembled WGS sequence"/>
</dbReference>
<dbReference type="Gene3D" id="1.25.40.10">
    <property type="entry name" value="Tetratricopeptide repeat domain"/>
    <property type="match status" value="1"/>
</dbReference>
<sequence>MLTEGIIKGMRQEARISGNVELTAAVAESGTSYTALARRVNELAARQGVLLRYDSGSVTRWLQGKQPRGRAAEFITEALSEKLGRPISPADLFGKDTSQTAASQALVWREDVAEALRIMAELGSRDVSRRSVLGAAPFVTGALVDPQRRWLLWLTELDEDLPSRLATASAGGVVEAVHNTIRSFDGIDNRSGGTHIRFAVIDYLTHQVVPLVRRGGQSEEERRELFTATARLAAMAGWSSYDAGEHGRAQVYMQHSLRLCQEGGDRVLGGQIWAGLSHLYTSLGHPGEGVHHARTGLATAKRSGSHLGLMRLHLMAARGYAAQGDTRSAHAALHAAEKAHAKSPGPEDQSPWVRYLDYHYFQAEAAAVWRDLGDGRQAEEMAADSVRHTDHRGRRQTIGQSVLATAHLQQGDLDAALASASIALERLGSGAVASQRAVQALRDFRARLEPLEGEETVRAFVATSRPVLDAPDPPV</sequence>
<reference evidence="1 2" key="1">
    <citation type="journal article" date="2016" name="Front. Microbiol.">
        <title>Comparative Genomics Analysis of Streptomyces Species Reveals Their Adaptation to the Marine Environment and Their Diversity at the Genomic Level.</title>
        <authorList>
            <person name="Tian X."/>
            <person name="Zhang Z."/>
            <person name="Yang T."/>
            <person name="Chen M."/>
            <person name="Li J."/>
            <person name="Chen F."/>
            <person name="Yang J."/>
            <person name="Li W."/>
            <person name="Zhang B."/>
            <person name="Zhang Z."/>
            <person name="Wu J."/>
            <person name="Zhang C."/>
            <person name="Long L."/>
            <person name="Xiao J."/>
        </authorList>
    </citation>
    <scope>NUCLEOTIDE SEQUENCE [LARGE SCALE GENOMIC DNA]</scope>
    <source>
        <strain evidence="1 2">SCSIO 10429</strain>
    </source>
</reference>
<evidence type="ECO:0008006" key="3">
    <source>
        <dbReference type="Google" id="ProtNLM"/>
    </source>
</evidence>
<accession>A0A1E7KZ83</accession>
<evidence type="ECO:0000313" key="1">
    <source>
        <dbReference type="EMBL" id="OEV09232.1"/>
    </source>
</evidence>
<dbReference type="EMBL" id="LJGW01000377">
    <property type="protein sequence ID" value="OEV09232.1"/>
    <property type="molecule type" value="Genomic_DNA"/>
</dbReference>
<organism evidence="1 2">
    <name type="scientific">Streptomyces nanshensis</name>
    <dbReference type="NCBI Taxonomy" id="518642"/>
    <lineage>
        <taxon>Bacteria</taxon>
        <taxon>Bacillati</taxon>
        <taxon>Actinomycetota</taxon>
        <taxon>Actinomycetes</taxon>
        <taxon>Kitasatosporales</taxon>
        <taxon>Streptomycetaceae</taxon>
        <taxon>Streptomyces</taxon>
    </lineage>
</organism>
<gene>
    <name evidence="1" type="ORF">AN218_22445</name>
</gene>
<keyword evidence="2" id="KW-1185">Reference proteome</keyword>
<proteinExistence type="predicted"/>
<dbReference type="PATRIC" id="fig|518642.10.peg.4734"/>
<evidence type="ECO:0000313" key="2">
    <source>
        <dbReference type="Proteomes" id="UP000176005"/>
    </source>
</evidence>
<protein>
    <recommendedName>
        <fullName evidence="3">Transcriptional regulator</fullName>
    </recommendedName>
</protein>
<dbReference type="SUPFAM" id="SSF48452">
    <property type="entry name" value="TPR-like"/>
    <property type="match status" value="1"/>
</dbReference>
<dbReference type="InterPro" id="IPR011990">
    <property type="entry name" value="TPR-like_helical_dom_sf"/>
</dbReference>
<dbReference type="AlphaFoldDB" id="A0A1E7KZ83"/>
<comment type="caution">
    <text evidence="1">The sequence shown here is derived from an EMBL/GenBank/DDBJ whole genome shotgun (WGS) entry which is preliminary data.</text>
</comment>